<organism evidence="1 2">
    <name type="scientific">Panagrolaimus sp. JU765</name>
    <dbReference type="NCBI Taxonomy" id="591449"/>
    <lineage>
        <taxon>Eukaryota</taxon>
        <taxon>Metazoa</taxon>
        <taxon>Ecdysozoa</taxon>
        <taxon>Nematoda</taxon>
        <taxon>Chromadorea</taxon>
        <taxon>Rhabditida</taxon>
        <taxon>Tylenchina</taxon>
        <taxon>Panagrolaimomorpha</taxon>
        <taxon>Panagrolaimoidea</taxon>
        <taxon>Panagrolaimidae</taxon>
        <taxon>Panagrolaimus</taxon>
    </lineage>
</organism>
<reference evidence="2" key="1">
    <citation type="submission" date="2022-11" db="UniProtKB">
        <authorList>
            <consortium name="WormBaseParasite"/>
        </authorList>
    </citation>
    <scope>IDENTIFICATION</scope>
</reference>
<sequence>MKVEYFELILEKETDTPYLAGEEILGEIEMNVQEKAKISRLTVKLIGYVHTAWRNKANDVLYESREIIVDEYADLTTELSLHCNENQEINEGKHDLPFKIKIPLDILSSIHREGHGSVKYTCSAILDLPDDGESEIIAEKEVMIYTALNLDAPHFRQVVRSKDQVNIFGCCCRRPKGWISAEMVVSELGILPGEVVKISLIIENTTQKKKSKKHQKAHECALLSLCQQIDFRAENRYSAHIFDEKCLTIAVHSQGTCKASQQKGPETKFINFSVPEGLPPTSTGANGLITISYFFKLDMEHFDIIVPVQQLDFIGCCYFPQKSSLSKSQNVAMSPTEEALAAEENLKKKEFITPEDVLKLKTYTRDYLYDGNAYDIEFVKYRIRDMDSGKVLLELGKSEVDESEEDQETIEEDSTEQKPNPRYVRYIFKPYFLKLKHIGASVEFTVGDHAINKFRMIERHYFRDKLLKSFDFDFGFCIPNSHNTCEHIYNLPEISDELIQEMIDSPFETRSDSFYFVDNKLVLHNKADYAYQS</sequence>
<dbReference type="Proteomes" id="UP000887576">
    <property type="component" value="Unplaced"/>
</dbReference>
<proteinExistence type="predicted"/>
<evidence type="ECO:0000313" key="1">
    <source>
        <dbReference type="Proteomes" id="UP000887576"/>
    </source>
</evidence>
<protein>
    <submittedName>
        <fullName evidence="2">Arrestin C-terminal-like domain-containing protein</fullName>
    </submittedName>
</protein>
<accession>A0AC34Q5J7</accession>
<dbReference type="WBParaSite" id="JU765_v2.g13146.t1">
    <property type="protein sequence ID" value="JU765_v2.g13146.t1"/>
    <property type="gene ID" value="JU765_v2.g13146"/>
</dbReference>
<evidence type="ECO:0000313" key="2">
    <source>
        <dbReference type="WBParaSite" id="JU765_v2.g13146.t1"/>
    </source>
</evidence>
<name>A0AC34Q5J7_9BILA</name>